<dbReference type="InterPro" id="IPR005617">
    <property type="entry name" value="Groucho/TLE_N"/>
</dbReference>
<feature type="compositionally biased region" description="Acidic residues" evidence="8">
    <location>
        <begin position="293"/>
        <end position="305"/>
    </location>
</feature>
<feature type="region of interest" description="Disordered" evidence="8">
    <location>
        <begin position="251"/>
        <end position="343"/>
    </location>
</feature>
<dbReference type="WBParaSite" id="L893_g20949.t1">
    <property type="protein sequence ID" value="L893_g20949.t1"/>
    <property type="gene ID" value="L893_g20949"/>
</dbReference>
<feature type="repeat" description="WD" evidence="6">
    <location>
        <begin position="646"/>
        <end position="687"/>
    </location>
</feature>
<keyword evidence="5" id="KW-0539">Nucleus</keyword>
<dbReference type="SMART" id="SM00320">
    <property type="entry name" value="WD40"/>
    <property type="match status" value="7"/>
</dbReference>
<keyword evidence="4" id="KW-0677">Repeat</keyword>
<name>A0A1I7YXU7_9BILA</name>
<evidence type="ECO:0000313" key="11">
    <source>
        <dbReference type="WBParaSite" id="L893_g20949.t1"/>
    </source>
</evidence>
<feature type="compositionally biased region" description="Basic and acidic residues" evidence="8">
    <location>
        <begin position="256"/>
        <end position="267"/>
    </location>
</feature>
<organism evidence="10 11">
    <name type="scientific">Steinernema glaseri</name>
    <dbReference type="NCBI Taxonomy" id="37863"/>
    <lineage>
        <taxon>Eukaryota</taxon>
        <taxon>Metazoa</taxon>
        <taxon>Ecdysozoa</taxon>
        <taxon>Nematoda</taxon>
        <taxon>Chromadorea</taxon>
        <taxon>Rhabditida</taxon>
        <taxon>Tylenchina</taxon>
        <taxon>Panagrolaimomorpha</taxon>
        <taxon>Strongyloidoidea</taxon>
        <taxon>Steinernematidae</taxon>
        <taxon>Steinernema</taxon>
    </lineage>
</organism>
<evidence type="ECO:0000256" key="8">
    <source>
        <dbReference type="SAM" id="MobiDB-lite"/>
    </source>
</evidence>
<feature type="repeat" description="WD" evidence="6">
    <location>
        <begin position="520"/>
        <end position="561"/>
    </location>
</feature>
<dbReference type="PROSITE" id="PS50082">
    <property type="entry name" value="WD_REPEATS_2"/>
    <property type="match status" value="3"/>
</dbReference>
<feature type="compositionally biased region" description="Polar residues" evidence="8">
    <location>
        <begin position="325"/>
        <end position="338"/>
    </location>
</feature>
<keyword evidence="3 6" id="KW-0853">WD repeat</keyword>
<dbReference type="PROSITE" id="PS00678">
    <property type="entry name" value="WD_REPEATS_1"/>
    <property type="match status" value="1"/>
</dbReference>
<dbReference type="GO" id="GO:0003714">
    <property type="term" value="F:transcription corepressor activity"/>
    <property type="evidence" value="ECO:0007669"/>
    <property type="project" value="TreeGrafter"/>
</dbReference>
<comment type="subcellular location">
    <subcellularLocation>
        <location evidence="1">Nucleus</location>
    </subcellularLocation>
</comment>
<evidence type="ECO:0000256" key="5">
    <source>
        <dbReference type="ARBA" id="ARBA00023242"/>
    </source>
</evidence>
<dbReference type="InterPro" id="IPR009146">
    <property type="entry name" value="Groucho_enhance"/>
</dbReference>
<evidence type="ECO:0000256" key="1">
    <source>
        <dbReference type="ARBA" id="ARBA00004123"/>
    </source>
</evidence>
<evidence type="ECO:0000256" key="7">
    <source>
        <dbReference type="SAM" id="Coils"/>
    </source>
</evidence>
<dbReference type="AlphaFoldDB" id="A0A1I7YXU7"/>
<dbReference type="Pfam" id="PF03920">
    <property type="entry name" value="TLE_N"/>
    <property type="match status" value="1"/>
</dbReference>
<sequence>MVTKLDNGPLRPNSNRPLGMGPPTSMGMPNGLFDMNGMPASGLPPMFNGNGVFHQVMPMGASPSPTPHLQNPGLMQMPSSSAAPPAVATPQNLHQRPKTGPPQMKLGFKELMERAMEEYSSLQSELQRARMENEKQAQERENMNRHYMMYYEMSYGLTMEMHKQQEIAKRLTAIVNQIITLLPQEHQAHAIAATERAKQINMTELSQIMSNQMQAHQQLAMLPNMAGAAAASFMANPQFNPMAMAAAAASASGLGRPEEPAKDDRRSVGSRHSRAPSHTPDGPASKRIKPESEDGDGDLEIDVQNDDASSVQTNGVRKEVGGRESAQSGSSGGSTPNKLKQMPAATGDMNAMSSALLANPQLASFAPGRAPFFDSHAMARSMALGVGAPNGKPTYAYKKTPDGLTVPVTFPPEPFSGAGYPRAIRKVFDLPHGEVVCAVTISNNNRSVYTGGKGVVKVWDITQPETSTLSPMSVLNIDCLKDNYIRSCKLFQDGSTLLVGGEAQNIAVYDVQTERIKAELDSGSQACYALSLTPDNRLGFSCCADGTIVVWDIHNQQKIKSLVGHNDGASCVDLSPDGKLWTGGLDNTVRTWDLNEYAELKKYDFESQIFSLGCCPSDSDKYVAVGMENSNVELFGVGESADRYSFHLHESCVLSLKFARSGKWFASTGKDNVLNAWKTPNGYSLFQSKESASVLTCDISSDDKFIVTGSGDKKATVFEVNY</sequence>
<feature type="repeat" description="WD" evidence="6">
    <location>
        <begin position="562"/>
        <end position="602"/>
    </location>
</feature>
<dbReference type="PANTHER" id="PTHR10814:SF21">
    <property type="entry name" value="PROTEIN GROUCHO"/>
    <property type="match status" value="1"/>
</dbReference>
<dbReference type="FunFam" id="2.130.10.10:FF:001072">
    <property type="entry name" value="Transcription factor unc-37"/>
    <property type="match status" value="1"/>
</dbReference>
<feature type="region of interest" description="Disordered" evidence="8">
    <location>
        <begin position="75"/>
        <end position="102"/>
    </location>
</feature>
<dbReference type="SUPFAM" id="SSF50978">
    <property type="entry name" value="WD40 repeat-like"/>
    <property type="match status" value="1"/>
</dbReference>
<dbReference type="GO" id="GO:0005667">
    <property type="term" value="C:transcription regulator complex"/>
    <property type="evidence" value="ECO:0007669"/>
    <property type="project" value="TreeGrafter"/>
</dbReference>
<proteinExistence type="inferred from homology"/>
<evidence type="ECO:0000259" key="9">
    <source>
        <dbReference type="Pfam" id="PF03920"/>
    </source>
</evidence>
<evidence type="ECO:0000313" key="10">
    <source>
        <dbReference type="Proteomes" id="UP000095287"/>
    </source>
</evidence>
<dbReference type="PROSITE" id="PS50294">
    <property type="entry name" value="WD_REPEATS_REGION"/>
    <property type="match status" value="1"/>
</dbReference>
<feature type="coiled-coil region" evidence="7">
    <location>
        <begin position="112"/>
        <end position="146"/>
    </location>
</feature>
<protein>
    <submittedName>
        <fullName evidence="11">WD_REPEATS_REGION domain-containing protein</fullName>
    </submittedName>
</protein>
<feature type="domain" description="Groucho/TLE N-terminal Q-rich" evidence="9">
    <location>
        <begin position="105"/>
        <end position="217"/>
    </location>
</feature>
<comment type="similarity">
    <text evidence="2">Belongs to the WD repeat Groucho/TLE family.</text>
</comment>
<evidence type="ECO:0000256" key="2">
    <source>
        <dbReference type="ARBA" id="ARBA00005969"/>
    </source>
</evidence>
<dbReference type="InterPro" id="IPR015943">
    <property type="entry name" value="WD40/YVTN_repeat-like_dom_sf"/>
</dbReference>
<evidence type="ECO:0000256" key="3">
    <source>
        <dbReference type="ARBA" id="ARBA00022574"/>
    </source>
</evidence>
<evidence type="ECO:0000256" key="4">
    <source>
        <dbReference type="ARBA" id="ARBA00022737"/>
    </source>
</evidence>
<dbReference type="GO" id="GO:0005634">
    <property type="term" value="C:nucleus"/>
    <property type="evidence" value="ECO:0007669"/>
    <property type="project" value="UniProtKB-SubCell"/>
</dbReference>
<reference evidence="11" key="1">
    <citation type="submission" date="2016-11" db="UniProtKB">
        <authorList>
            <consortium name="WormBaseParasite"/>
        </authorList>
    </citation>
    <scope>IDENTIFICATION</scope>
</reference>
<dbReference type="InterPro" id="IPR036322">
    <property type="entry name" value="WD40_repeat_dom_sf"/>
</dbReference>
<dbReference type="InterPro" id="IPR019775">
    <property type="entry name" value="WD40_repeat_CS"/>
</dbReference>
<dbReference type="PANTHER" id="PTHR10814">
    <property type="entry name" value="TRANSDUCIN-LIKE ENHANCER PROTEIN"/>
    <property type="match status" value="1"/>
</dbReference>
<dbReference type="CDD" id="cd00200">
    <property type="entry name" value="WD40"/>
    <property type="match status" value="1"/>
</dbReference>
<feature type="region of interest" description="Disordered" evidence="8">
    <location>
        <begin position="1"/>
        <end position="26"/>
    </location>
</feature>
<evidence type="ECO:0000256" key="6">
    <source>
        <dbReference type="PROSITE-ProRule" id="PRU00221"/>
    </source>
</evidence>
<dbReference type="InterPro" id="IPR001680">
    <property type="entry name" value="WD40_rpt"/>
</dbReference>
<dbReference type="Pfam" id="PF00400">
    <property type="entry name" value="WD40"/>
    <property type="match status" value="5"/>
</dbReference>
<keyword evidence="7" id="KW-0175">Coiled coil</keyword>
<feature type="compositionally biased region" description="Polar residues" evidence="8">
    <location>
        <begin position="306"/>
        <end position="315"/>
    </location>
</feature>
<dbReference type="Proteomes" id="UP000095287">
    <property type="component" value="Unplaced"/>
</dbReference>
<accession>A0A1I7YXU7</accession>
<keyword evidence="10" id="KW-1185">Reference proteome</keyword>
<dbReference type="Gene3D" id="2.130.10.10">
    <property type="entry name" value="YVTN repeat-like/Quinoprotein amine dehydrogenase"/>
    <property type="match status" value="1"/>
</dbReference>
<dbReference type="PRINTS" id="PR01850">
    <property type="entry name" value="GROUCHOFAMLY"/>
</dbReference>
<dbReference type="GO" id="GO:0090090">
    <property type="term" value="P:negative regulation of canonical Wnt signaling pathway"/>
    <property type="evidence" value="ECO:0007669"/>
    <property type="project" value="TreeGrafter"/>
</dbReference>